<organism evidence="2 3">
    <name type="scientific">Propionibacterium acidifaciens F0233</name>
    <dbReference type="NCBI Taxonomy" id="553198"/>
    <lineage>
        <taxon>Bacteria</taxon>
        <taxon>Bacillati</taxon>
        <taxon>Actinomycetota</taxon>
        <taxon>Actinomycetes</taxon>
        <taxon>Propionibacteriales</taxon>
        <taxon>Propionibacteriaceae</taxon>
        <taxon>Propionibacterium</taxon>
    </lineage>
</organism>
<proteinExistence type="predicted"/>
<evidence type="ECO:0000313" key="3">
    <source>
        <dbReference type="Proteomes" id="UP000017052"/>
    </source>
</evidence>
<comment type="caution">
    <text evidence="2">The sequence shown here is derived from an EMBL/GenBank/DDBJ whole genome shotgun (WGS) entry which is preliminary data.</text>
</comment>
<dbReference type="EMBL" id="ACVN02000126">
    <property type="protein sequence ID" value="ERK59023.1"/>
    <property type="molecule type" value="Genomic_DNA"/>
</dbReference>
<name>U2RZS4_9ACTN</name>
<dbReference type="AlphaFoldDB" id="U2RZS4"/>
<evidence type="ECO:0000313" key="2">
    <source>
        <dbReference type="EMBL" id="ERK59023.1"/>
    </source>
</evidence>
<accession>U2RZS4</accession>
<gene>
    <name evidence="2" type="ORF">HMPREF0682_0391</name>
</gene>
<keyword evidence="3" id="KW-1185">Reference proteome</keyword>
<reference evidence="2" key="1">
    <citation type="submission" date="2013-08" db="EMBL/GenBank/DDBJ databases">
        <authorList>
            <person name="Durkin A.S."/>
            <person name="Haft D.R."/>
            <person name="McCorrison J."/>
            <person name="Torralba M."/>
            <person name="Gillis M."/>
            <person name="Haft D.H."/>
            <person name="Methe B."/>
            <person name="Sutton G."/>
            <person name="Nelson K.E."/>
        </authorList>
    </citation>
    <scope>NUCLEOTIDE SEQUENCE [LARGE SCALE GENOMIC DNA]</scope>
    <source>
        <strain evidence="2">F0233</strain>
    </source>
</reference>
<feature type="region of interest" description="Disordered" evidence="1">
    <location>
        <begin position="1"/>
        <end position="48"/>
    </location>
</feature>
<protein>
    <submittedName>
        <fullName evidence="2">Uncharacterized protein</fullName>
    </submittedName>
</protein>
<sequence>MATEPAGGGPAVATEAPTADAGPPQRSGPPVTTPRPLSGAAHTALRQV</sequence>
<feature type="compositionally biased region" description="Gly residues" evidence="1">
    <location>
        <begin position="1"/>
        <end position="10"/>
    </location>
</feature>
<dbReference type="Proteomes" id="UP000017052">
    <property type="component" value="Unassembled WGS sequence"/>
</dbReference>
<evidence type="ECO:0000256" key="1">
    <source>
        <dbReference type="SAM" id="MobiDB-lite"/>
    </source>
</evidence>